<evidence type="ECO:0000313" key="3">
    <source>
        <dbReference type="Proteomes" id="UP000219453"/>
    </source>
</evidence>
<evidence type="ECO:0000256" key="1">
    <source>
        <dbReference type="SAM" id="MobiDB-lite"/>
    </source>
</evidence>
<reference evidence="2 3" key="1">
    <citation type="submission" date="2017-09" db="EMBL/GenBank/DDBJ databases">
        <authorList>
            <person name="Ehlers B."/>
            <person name="Leendertz F.H."/>
        </authorList>
    </citation>
    <scope>NUCLEOTIDE SEQUENCE [LARGE SCALE GENOMIC DNA]</scope>
    <source>
        <strain evidence="2 3">DSM 27208</strain>
    </source>
</reference>
<dbReference type="AlphaFoldDB" id="A0A285N7X6"/>
<dbReference type="InterPro" id="IPR006311">
    <property type="entry name" value="TAT_signal"/>
</dbReference>
<evidence type="ECO:0000313" key="2">
    <source>
        <dbReference type="EMBL" id="SNZ05520.1"/>
    </source>
</evidence>
<gene>
    <name evidence="2" type="ORF">SAMN06269185_0881</name>
</gene>
<dbReference type="Proteomes" id="UP000219453">
    <property type="component" value="Unassembled WGS sequence"/>
</dbReference>
<sequence length="294" mass="32917">MPHDGSDSDCDAETPPADGARPTVTRRALLRSVGGATALSYTVGSIAHARGRRRADLDQDGLVAAETHTGPTERALAATFGDQFDGLDPSRRELLIDVRYVRGTSVAAETKAAIEGLFRREGIHAQWLDYPKRYDRERFEREYGSNARTVLWGGNSFYRTEIKREFRNVAVQLVVVPGRSHPAYEGLVYSPWTDALGGGQDGHVNGFSVGNRAVVAERDQVREEQRLILHEIAHLALCHADDPQNDGVMGTGERIDLTDREWERLRRNLDNVRDRTGYDVLFRSCLWEDCLPML</sequence>
<organism evidence="2 3">
    <name type="scientific">Natronoarchaeum philippinense</name>
    <dbReference type="NCBI Taxonomy" id="558529"/>
    <lineage>
        <taxon>Archaea</taxon>
        <taxon>Methanobacteriati</taxon>
        <taxon>Methanobacteriota</taxon>
        <taxon>Stenosarchaea group</taxon>
        <taxon>Halobacteria</taxon>
        <taxon>Halobacteriales</taxon>
        <taxon>Natronoarchaeaceae</taxon>
    </lineage>
</organism>
<name>A0A285N7X6_NATPI</name>
<keyword evidence="3" id="KW-1185">Reference proteome</keyword>
<dbReference type="RefSeq" id="WP_218839121.1">
    <property type="nucleotide sequence ID" value="NZ_OBEJ01000001.1"/>
</dbReference>
<dbReference type="PROSITE" id="PS51318">
    <property type="entry name" value="TAT"/>
    <property type="match status" value="1"/>
</dbReference>
<feature type="region of interest" description="Disordered" evidence="1">
    <location>
        <begin position="1"/>
        <end position="23"/>
    </location>
</feature>
<proteinExistence type="predicted"/>
<accession>A0A285N7X6</accession>
<dbReference type="OrthoDB" id="322939at2157"/>
<protein>
    <submittedName>
        <fullName evidence="2">Uncharacterized protein</fullName>
    </submittedName>
</protein>
<dbReference type="EMBL" id="OBEJ01000001">
    <property type="protein sequence ID" value="SNZ05520.1"/>
    <property type="molecule type" value="Genomic_DNA"/>
</dbReference>